<sequence length="233" mass="25957">MNDFLRMCESHSRVTRLVSLLGVLSMYHAKHLDQKFTIISRHLRASCLLSVLVSSSLANPATMTRIKASSRAGMAALSWLMGRRKQIIPPPVPKAGTVGGTEQLSVSVCLWSDGPFKGFHVFFYEKSHLEYKEQRGTSDERWRPTSAQKLAALLLQPPFPTTNHREDTQQLAAGSSSLQYHRRETANGGGLRFAVLPQGSAFFSRPSSHSYVYTYPSERGKYEGRGGKRAVEL</sequence>
<dbReference type="Proteomes" id="UP000002035">
    <property type="component" value="Unassembled WGS sequence"/>
</dbReference>
<evidence type="ECO:0000313" key="2">
    <source>
        <dbReference type="Proteomes" id="UP000002035"/>
    </source>
</evidence>
<evidence type="ECO:0000313" key="1">
    <source>
        <dbReference type="EMBL" id="EEQ30912.1"/>
    </source>
</evidence>
<dbReference type="HOGENOM" id="CLU_1189662_0_0_1"/>
<name>C5FJQ1_ARTOC</name>
<dbReference type="EMBL" id="DS995703">
    <property type="protein sequence ID" value="EEQ30912.1"/>
    <property type="molecule type" value="Genomic_DNA"/>
</dbReference>
<reference evidence="2" key="1">
    <citation type="journal article" date="2012" name="MBio">
        <title>Comparative genome analysis of Trichophyton rubrum and related dermatophytes reveals candidate genes involved in infection.</title>
        <authorList>
            <person name="Martinez D.A."/>
            <person name="Oliver B.G."/>
            <person name="Graeser Y."/>
            <person name="Goldberg J.M."/>
            <person name="Li W."/>
            <person name="Martinez-Rossi N.M."/>
            <person name="Monod M."/>
            <person name="Shelest E."/>
            <person name="Barton R.C."/>
            <person name="Birch E."/>
            <person name="Brakhage A.A."/>
            <person name="Chen Z."/>
            <person name="Gurr S.J."/>
            <person name="Heiman D."/>
            <person name="Heitman J."/>
            <person name="Kosti I."/>
            <person name="Rossi A."/>
            <person name="Saif S."/>
            <person name="Samalova M."/>
            <person name="Saunders C.W."/>
            <person name="Shea T."/>
            <person name="Summerbell R.C."/>
            <person name="Xu J."/>
            <person name="Young S."/>
            <person name="Zeng Q."/>
            <person name="Birren B.W."/>
            <person name="Cuomo C.A."/>
            <person name="White T.C."/>
        </authorList>
    </citation>
    <scope>NUCLEOTIDE SEQUENCE [LARGE SCALE GENOMIC DNA]</scope>
    <source>
        <strain evidence="2">ATCC MYA-4605 / CBS 113480</strain>
    </source>
</reference>
<organism evidence="1 2">
    <name type="scientific">Arthroderma otae (strain ATCC MYA-4605 / CBS 113480)</name>
    <name type="common">Microsporum canis</name>
    <dbReference type="NCBI Taxonomy" id="554155"/>
    <lineage>
        <taxon>Eukaryota</taxon>
        <taxon>Fungi</taxon>
        <taxon>Dikarya</taxon>
        <taxon>Ascomycota</taxon>
        <taxon>Pezizomycotina</taxon>
        <taxon>Eurotiomycetes</taxon>
        <taxon>Eurotiomycetidae</taxon>
        <taxon>Onygenales</taxon>
        <taxon>Arthrodermataceae</taxon>
        <taxon>Microsporum</taxon>
    </lineage>
</organism>
<protein>
    <submittedName>
        <fullName evidence="1">Uncharacterized protein</fullName>
    </submittedName>
</protein>
<dbReference type="VEuPathDB" id="FungiDB:MCYG_03731"/>
<dbReference type="AlphaFoldDB" id="C5FJQ1"/>
<keyword evidence="2" id="KW-1185">Reference proteome</keyword>
<dbReference type="RefSeq" id="XP_002848225.1">
    <property type="nucleotide sequence ID" value="XM_002848179.1"/>
</dbReference>
<gene>
    <name evidence="1" type="ORF">MCYG_03731</name>
</gene>
<proteinExistence type="predicted"/>
<dbReference type="GeneID" id="9229549"/>
<accession>C5FJQ1</accession>